<feature type="transmembrane region" description="Helical" evidence="5">
    <location>
        <begin position="177"/>
        <end position="198"/>
    </location>
</feature>
<protein>
    <submittedName>
        <fullName evidence="8">Transmembrane protein 205</fullName>
    </submittedName>
</protein>
<feature type="transmembrane region" description="Helical" evidence="5">
    <location>
        <begin position="117"/>
        <end position="139"/>
    </location>
</feature>
<comment type="subcellular location">
    <subcellularLocation>
        <location evidence="1">Membrane</location>
    </subcellularLocation>
</comment>
<organism evidence="7 8">
    <name type="scientific">Nicrophorus vespilloides</name>
    <name type="common">Boreal carrion beetle</name>
    <dbReference type="NCBI Taxonomy" id="110193"/>
    <lineage>
        <taxon>Eukaryota</taxon>
        <taxon>Metazoa</taxon>
        <taxon>Ecdysozoa</taxon>
        <taxon>Arthropoda</taxon>
        <taxon>Hexapoda</taxon>
        <taxon>Insecta</taxon>
        <taxon>Pterygota</taxon>
        <taxon>Neoptera</taxon>
        <taxon>Endopterygota</taxon>
        <taxon>Coleoptera</taxon>
        <taxon>Polyphaga</taxon>
        <taxon>Staphyliniformia</taxon>
        <taxon>Silphidae</taxon>
        <taxon>Nicrophorinae</taxon>
        <taxon>Nicrophorus</taxon>
    </lineage>
</organism>
<evidence type="ECO:0000313" key="8">
    <source>
        <dbReference type="RefSeq" id="XP_017785964.1"/>
    </source>
</evidence>
<feature type="domain" description="TMEM205-like" evidence="6">
    <location>
        <begin position="116"/>
        <end position="205"/>
    </location>
</feature>
<evidence type="ECO:0000256" key="2">
    <source>
        <dbReference type="ARBA" id="ARBA00022692"/>
    </source>
</evidence>
<evidence type="ECO:0000256" key="1">
    <source>
        <dbReference type="ARBA" id="ARBA00004370"/>
    </source>
</evidence>
<dbReference type="RefSeq" id="XP_017785964.1">
    <property type="nucleotide sequence ID" value="XM_017930475.1"/>
</dbReference>
<evidence type="ECO:0000256" key="5">
    <source>
        <dbReference type="SAM" id="Phobius"/>
    </source>
</evidence>
<dbReference type="PANTHER" id="PTHR23241:SF102">
    <property type="entry name" value="LD23009P"/>
    <property type="match status" value="1"/>
</dbReference>
<dbReference type="Proteomes" id="UP000695000">
    <property type="component" value="Unplaced"/>
</dbReference>
<feature type="transmembrane region" description="Helical" evidence="5">
    <location>
        <begin position="151"/>
        <end position="171"/>
    </location>
</feature>
<feature type="transmembrane region" description="Helical" evidence="5">
    <location>
        <begin position="79"/>
        <end position="97"/>
    </location>
</feature>
<evidence type="ECO:0000256" key="4">
    <source>
        <dbReference type="ARBA" id="ARBA00023136"/>
    </source>
</evidence>
<dbReference type="PANTHER" id="PTHR23241">
    <property type="entry name" value="LATE EMBRYOGENESIS ABUNDANT PLANTS LEA-RELATED"/>
    <property type="match status" value="1"/>
</dbReference>
<sequence>MCLPTRSELRPPRPSKFVLKKQFKNLQTFENTVDDADFDDVLSQTTQYTKTAIDAINDNIKCFQKSAAYKILFKTTQPAHLITAVAVAAIGLMLYPNSYENAEAPSSIFNLIYLGSFSIYFGTQIWMTFVSGLSLYFSLPRHHFGNVQRVLFPKYFLLNSLLCMLTLWIFVKRHQTEMLQILVLTTSFLINLLIRLYLAPPLLKLILMKNRIEHAAGIGMEIGVHDAGPLKNCPHYIKIHRSFRTVHMTIAIGNIITMACSVSHLNYLSHKLCDL</sequence>
<dbReference type="GeneID" id="108569078"/>
<evidence type="ECO:0000259" key="6">
    <source>
        <dbReference type="Pfam" id="PF13664"/>
    </source>
</evidence>
<keyword evidence="4 5" id="KW-0472">Membrane</keyword>
<accession>A0ABM1NGL4</accession>
<evidence type="ECO:0000313" key="7">
    <source>
        <dbReference type="Proteomes" id="UP000695000"/>
    </source>
</evidence>
<dbReference type="InterPro" id="IPR025423">
    <property type="entry name" value="TMEM205-like"/>
</dbReference>
<keyword evidence="2 5" id="KW-0812">Transmembrane</keyword>
<proteinExistence type="predicted"/>
<keyword evidence="7" id="KW-1185">Reference proteome</keyword>
<dbReference type="InterPro" id="IPR053009">
    <property type="entry name" value="Xanthocillin_Biosynth-Assoc"/>
</dbReference>
<evidence type="ECO:0000256" key="3">
    <source>
        <dbReference type="ARBA" id="ARBA00022989"/>
    </source>
</evidence>
<reference evidence="8" key="1">
    <citation type="submission" date="2025-08" db="UniProtKB">
        <authorList>
            <consortium name="RefSeq"/>
        </authorList>
    </citation>
    <scope>IDENTIFICATION</scope>
    <source>
        <tissue evidence="8">Whole Larva</tissue>
    </source>
</reference>
<keyword evidence="3 5" id="KW-1133">Transmembrane helix</keyword>
<dbReference type="Pfam" id="PF13664">
    <property type="entry name" value="DUF4149"/>
    <property type="match status" value="1"/>
</dbReference>
<gene>
    <name evidence="8" type="primary">LOC108569078</name>
</gene>
<name>A0ABM1NGL4_NICVS</name>